<dbReference type="AlphaFoldDB" id="A0AAD5QQX5"/>
<name>A0AAD5QQX5_PARTN</name>
<dbReference type="EMBL" id="JAHQIW010003535">
    <property type="protein sequence ID" value="KAJ1359037.1"/>
    <property type="molecule type" value="Genomic_DNA"/>
</dbReference>
<organism evidence="1 2">
    <name type="scientific">Parelaphostrongylus tenuis</name>
    <name type="common">Meningeal worm</name>
    <dbReference type="NCBI Taxonomy" id="148309"/>
    <lineage>
        <taxon>Eukaryota</taxon>
        <taxon>Metazoa</taxon>
        <taxon>Ecdysozoa</taxon>
        <taxon>Nematoda</taxon>
        <taxon>Chromadorea</taxon>
        <taxon>Rhabditida</taxon>
        <taxon>Rhabditina</taxon>
        <taxon>Rhabditomorpha</taxon>
        <taxon>Strongyloidea</taxon>
        <taxon>Metastrongylidae</taxon>
        <taxon>Parelaphostrongylus</taxon>
    </lineage>
</organism>
<proteinExistence type="predicted"/>
<comment type="caution">
    <text evidence="1">The sequence shown here is derived from an EMBL/GenBank/DDBJ whole genome shotgun (WGS) entry which is preliminary data.</text>
</comment>
<dbReference type="Proteomes" id="UP001196413">
    <property type="component" value="Unassembled WGS sequence"/>
</dbReference>
<evidence type="ECO:0000313" key="2">
    <source>
        <dbReference type="Proteomes" id="UP001196413"/>
    </source>
</evidence>
<sequence>MFTTAPPHGTVINCGRWEDKRYSTLEAIRQPMVTLDDFSAHWLSMLSLQMHLMS</sequence>
<evidence type="ECO:0000313" key="1">
    <source>
        <dbReference type="EMBL" id="KAJ1359037.1"/>
    </source>
</evidence>
<reference evidence="1" key="1">
    <citation type="submission" date="2021-06" db="EMBL/GenBank/DDBJ databases">
        <title>Parelaphostrongylus tenuis whole genome reference sequence.</title>
        <authorList>
            <person name="Garwood T.J."/>
            <person name="Larsen P.A."/>
            <person name="Fountain-Jones N.M."/>
            <person name="Garbe J.R."/>
            <person name="Macchietto M.G."/>
            <person name="Kania S.A."/>
            <person name="Gerhold R.W."/>
            <person name="Richards J.E."/>
            <person name="Wolf T.M."/>
        </authorList>
    </citation>
    <scope>NUCLEOTIDE SEQUENCE</scope>
    <source>
        <strain evidence="1">MNPRO001-30</strain>
        <tissue evidence="1">Meninges</tissue>
    </source>
</reference>
<keyword evidence="2" id="KW-1185">Reference proteome</keyword>
<protein>
    <submittedName>
        <fullName evidence="1">Uncharacterized protein</fullName>
    </submittedName>
</protein>
<accession>A0AAD5QQX5</accession>
<gene>
    <name evidence="1" type="ORF">KIN20_017650</name>
</gene>